<proteinExistence type="predicted"/>
<dbReference type="RefSeq" id="WP_219532063.1">
    <property type="nucleotide sequence ID" value="NZ_JAHKRM010000013.1"/>
</dbReference>
<gene>
    <name evidence="3" type="ORF">ACFSJ0_50540</name>
</gene>
<dbReference type="InterPro" id="IPR051049">
    <property type="entry name" value="Dienelactone_hydrolase-like"/>
</dbReference>
<evidence type="ECO:0000259" key="2">
    <source>
        <dbReference type="Pfam" id="PF01738"/>
    </source>
</evidence>
<organism evidence="3 4">
    <name type="scientific">Nonomuraea guangzhouensis</name>
    <dbReference type="NCBI Taxonomy" id="1291555"/>
    <lineage>
        <taxon>Bacteria</taxon>
        <taxon>Bacillati</taxon>
        <taxon>Actinomycetota</taxon>
        <taxon>Actinomycetes</taxon>
        <taxon>Streptosporangiales</taxon>
        <taxon>Streptosporangiaceae</taxon>
        <taxon>Nonomuraea</taxon>
    </lineage>
</organism>
<evidence type="ECO:0000313" key="3">
    <source>
        <dbReference type="EMBL" id="MFD1545358.1"/>
    </source>
</evidence>
<dbReference type="EC" id="3.1.-.-" evidence="3"/>
<protein>
    <submittedName>
        <fullName evidence="3">Dienelactone hydrolase family protein</fullName>
        <ecNumber evidence="3">3.1.-.-</ecNumber>
    </submittedName>
</protein>
<dbReference type="PANTHER" id="PTHR46623">
    <property type="entry name" value="CARBOXYMETHYLENEBUTENOLIDASE-RELATED"/>
    <property type="match status" value="1"/>
</dbReference>
<dbReference type="EMBL" id="JBHUCM010000047">
    <property type="protein sequence ID" value="MFD1545358.1"/>
    <property type="molecule type" value="Genomic_DNA"/>
</dbReference>
<evidence type="ECO:0000256" key="1">
    <source>
        <dbReference type="SAM" id="MobiDB-lite"/>
    </source>
</evidence>
<dbReference type="InterPro" id="IPR002925">
    <property type="entry name" value="Dienelactn_hydro"/>
</dbReference>
<keyword evidence="3" id="KW-0378">Hydrolase</keyword>
<feature type="region of interest" description="Disordered" evidence="1">
    <location>
        <begin position="1"/>
        <end position="24"/>
    </location>
</feature>
<dbReference type="Pfam" id="PF01738">
    <property type="entry name" value="DLH"/>
    <property type="match status" value="1"/>
</dbReference>
<keyword evidence="4" id="KW-1185">Reference proteome</keyword>
<accession>A0ABW4GSD3</accession>
<dbReference type="GO" id="GO:0016787">
    <property type="term" value="F:hydrolase activity"/>
    <property type="evidence" value="ECO:0007669"/>
    <property type="project" value="UniProtKB-KW"/>
</dbReference>
<reference evidence="4" key="1">
    <citation type="journal article" date="2019" name="Int. J. Syst. Evol. Microbiol.">
        <title>The Global Catalogue of Microorganisms (GCM) 10K type strain sequencing project: providing services to taxonomists for standard genome sequencing and annotation.</title>
        <authorList>
            <consortium name="The Broad Institute Genomics Platform"/>
            <consortium name="The Broad Institute Genome Sequencing Center for Infectious Disease"/>
            <person name="Wu L."/>
            <person name="Ma J."/>
        </authorList>
    </citation>
    <scope>NUCLEOTIDE SEQUENCE [LARGE SCALE GENOMIC DNA]</scope>
    <source>
        <strain evidence="4">CGMCC 1.15399</strain>
    </source>
</reference>
<name>A0ABW4GSD3_9ACTN</name>
<sequence>MCYDNDAKPPAHAAPVTGTTASDTKVTSADGTAFAAYEARPDDVRGPGVVILPDVRGLHDFYKQLALRLAEQGHPAIAIDYYGRTAADDERGEGFPIMEHVSKLGRQTIQDDIMAAADRLGRPAVALGFCMGGRNAFFASAPRFGFAGVIGFYGAPGIAGPYGPGPTQHAAELGAPILGLFGGADHGITGEQVSEFGEALTEAGVEHELITYPGAPHGFFDATAAEHEEACADAWKRVLAFLRALNQ</sequence>
<feature type="domain" description="Dienelactone hydrolase" evidence="2">
    <location>
        <begin position="34"/>
        <end position="244"/>
    </location>
</feature>
<evidence type="ECO:0000313" key="4">
    <source>
        <dbReference type="Proteomes" id="UP001597097"/>
    </source>
</evidence>
<dbReference type="PANTHER" id="PTHR46623:SF6">
    <property type="entry name" value="ALPHA_BETA-HYDROLASES SUPERFAMILY PROTEIN"/>
    <property type="match status" value="1"/>
</dbReference>
<dbReference type="Proteomes" id="UP001597097">
    <property type="component" value="Unassembled WGS sequence"/>
</dbReference>
<comment type="caution">
    <text evidence="3">The sequence shown here is derived from an EMBL/GenBank/DDBJ whole genome shotgun (WGS) entry which is preliminary data.</text>
</comment>